<comment type="similarity">
    <text evidence="1">Belongs to the eukaryotic ribosomal protein eL6 family.</text>
</comment>
<evidence type="ECO:0000313" key="6">
    <source>
        <dbReference type="EMBL" id="CAE4633320.1"/>
    </source>
</evidence>
<evidence type="ECO:0000256" key="4">
    <source>
        <dbReference type="SAM" id="MobiDB-lite"/>
    </source>
</evidence>
<dbReference type="EMBL" id="HBNR01063017">
    <property type="protein sequence ID" value="CAE4633319.1"/>
    <property type="molecule type" value="Transcribed_RNA"/>
</dbReference>
<evidence type="ECO:0000256" key="1">
    <source>
        <dbReference type="ARBA" id="ARBA00010592"/>
    </source>
</evidence>
<dbReference type="GO" id="GO:0022625">
    <property type="term" value="C:cytosolic large ribosomal subunit"/>
    <property type="evidence" value="ECO:0007669"/>
    <property type="project" value="TreeGrafter"/>
</dbReference>
<dbReference type="InterPro" id="IPR041997">
    <property type="entry name" value="Ribosomal_eL6_KOW"/>
</dbReference>
<dbReference type="GO" id="GO:0002181">
    <property type="term" value="P:cytoplasmic translation"/>
    <property type="evidence" value="ECO:0007669"/>
    <property type="project" value="TreeGrafter"/>
</dbReference>
<dbReference type="CDD" id="cd13156">
    <property type="entry name" value="KOW_RPL6"/>
    <property type="match status" value="1"/>
</dbReference>
<accession>A0A6T1IEH1</accession>
<dbReference type="GO" id="GO:0003723">
    <property type="term" value="F:RNA binding"/>
    <property type="evidence" value="ECO:0007669"/>
    <property type="project" value="TreeGrafter"/>
</dbReference>
<dbReference type="Pfam" id="PF01159">
    <property type="entry name" value="Ribosomal_L6e"/>
    <property type="match status" value="1"/>
</dbReference>
<dbReference type="GO" id="GO:0000027">
    <property type="term" value="P:ribosomal large subunit assembly"/>
    <property type="evidence" value="ECO:0007669"/>
    <property type="project" value="TreeGrafter"/>
</dbReference>
<evidence type="ECO:0000256" key="2">
    <source>
        <dbReference type="ARBA" id="ARBA00022980"/>
    </source>
</evidence>
<evidence type="ECO:0008006" key="7">
    <source>
        <dbReference type="Google" id="ProtNLM"/>
    </source>
</evidence>
<gene>
    <name evidence="5" type="ORF">AMON00008_LOCUS44447</name>
    <name evidence="6" type="ORF">AMON00008_LOCUS44448</name>
</gene>
<dbReference type="InterPro" id="IPR014722">
    <property type="entry name" value="Rib_uL2_dom2"/>
</dbReference>
<dbReference type="InterPro" id="IPR000915">
    <property type="entry name" value="60S_ribosomal_eL6"/>
</dbReference>
<dbReference type="FunFam" id="2.30.30.30:FF:000014">
    <property type="entry name" value="60S ribosomal protein L6"/>
    <property type="match status" value="1"/>
</dbReference>
<dbReference type="PANTHER" id="PTHR10715:SF0">
    <property type="entry name" value="LARGE RIBOSOMAL SUBUNIT PROTEIN EL6"/>
    <property type="match status" value="1"/>
</dbReference>
<proteinExistence type="inferred from homology"/>
<dbReference type="EMBL" id="HBNR01063018">
    <property type="protein sequence ID" value="CAE4633320.1"/>
    <property type="molecule type" value="Transcribed_RNA"/>
</dbReference>
<dbReference type="InterPro" id="IPR008991">
    <property type="entry name" value="Translation_prot_SH3-like_sf"/>
</dbReference>
<dbReference type="AlphaFoldDB" id="A0A6T1IEH1"/>
<dbReference type="GO" id="GO:0003735">
    <property type="term" value="F:structural constituent of ribosome"/>
    <property type="evidence" value="ECO:0007669"/>
    <property type="project" value="InterPro"/>
</dbReference>
<reference evidence="5" key="1">
    <citation type="submission" date="2021-01" db="EMBL/GenBank/DDBJ databases">
        <authorList>
            <person name="Corre E."/>
            <person name="Pelletier E."/>
            <person name="Niang G."/>
            <person name="Scheremetjew M."/>
            <person name="Finn R."/>
            <person name="Kale V."/>
            <person name="Holt S."/>
            <person name="Cochrane G."/>
            <person name="Meng A."/>
            <person name="Brown T."/>
            <person name="Cohen L."/>
        </authorList>
    </citation>
    <scope>NUCLEOTIDE SEQUENCE</scope>
    <source>
        <strain evidence="5">CCMP3105</strain>
    </source>
</reference>
<keyword evidence="3" id="KW-0687">Ribonucleoprotein</keyword>
<feature type="region of interest" description="Disordered" evidence="4">
    <location>
        <begin position="134"/>
        <end position="153"/>
    </location>
</feature>
<name>A0A6T1IEH1_9DINO</name>
<dbReference type="PANTHER" id="PTHR10715">
    <property type="entry name" value="60S RIBOSOMAL PROTEIN L6"/>
    <property type="match status" value="1"/>
</dbReference>
<sequence length="184" mass="20788">MGHAGQHRCTHRSYGRTKKKITVKKATGKAKPTAKLRKSITPGTVLILLAGRFRGKRCVFLKQLESGLLLVTGPYAVNGIPLRRVHQRYCIATSHKVDISGTDYSSVSDDYFKREDSDKKKKAKKTESTFFAAETEKKGKSEEKKEGEKKMEASVVDKLSDTEKLYLKALFSLSEKMYPHELKF</sequence>
<keyword evidence="2" id="KW-0689">Ribosomal protein</keyword>
<organism evidence="5">
    <name type="scientific">Alexandrium monilatum</name>
    <dbReference type="NCBI Taxonomy" id="311494"/>
    <lineage>
        <taxon>Eukaryota</taxon>
        <taxon>Sar</taxon>
        <taxon>Alveolata</taxon>
        <taxon>Dinophyceae</taxon>
        <taxon>Gonyaulacales</taxon>
        <taxon>Pyrocystaceae</taxon>
        <taxon>Alexandrium</taxon>
    </lineage>
</organism>
<evidence type="ECO:0000256" key="3">
    <source>
        <dbReference type="ARBA" id="ARBA00023274"/>
    </source>
</evidence>
<feature type="compositionally biased region" description="Basic and acidic residues" evidence="4">
    <location>
        <begin position="134"/>
        <end position="152"/>
    </location>
</feature>
<dbReference type="Gene3D" id="2.30.30.30">
    <property type="match status" value="1"/>
</dbReference>
<dbReference type="SUPFAM" id="SSF50104">
    <property type="entry name" value="Translation proteins SH3-like domain"/>
    <property type="match status" value="1"/>
</dbReference>
<evidence type="ECO:0000313" key="5">
    <source>
        <dbReference type="EMBL" id="CAE4633319.1"/>
    </source>
</evidence>
<protein>
    <recommendedName>
        <fullName evidence="7">60S ribosomal protein L6</fullName>
    </recommendedName>
</protein>